<comment type="caution">
    <text evidence="1">The sequence shown here is derived from an EMBL/GenBank/DDBJ whole genome shotgun (WGS) entry which is preliminary data.</text>
</comment>
<organism evidence="1 2">
    <name type="scientific">Portunus trituberculatus</name>
    <name type="common">Swimming crab</name>
    <name type="synonym">Neptunus trituberculatus</name>
    <dbReference type="NCBI Taxonomy" id="210409"/>
    <lineage>
        <taxon>Eukaryota</taxon>
        <taxon>Metazoa</taxon>
        <taxon>Ecdysozoa</taxon>
        <taxon>Arthropoda</taxon>
        <taxon>Crustacea</taxon>
        <taxon>Multicrustacea</taxon>
        <taxon>Malacostraca</taxon>
        <taxon>Eumalacostraca</taxon>
        <taxon>Eucarida</taxon>
        <taxon>Decapoda</taxon>
        <taxon>Pleocyemata</taxon>
        <taxon>Brachyura</taxon>
        <taxon>Eubrachyura</taxon>
        <taxon>Portunoidea</taxon>
        <taxon>Portunidae</taxon>
        <taxon>Portuninae</taxon>
        <taxon>Portunus</taxon>
    </lineage>
</organism>
<dbReference type="EMBL" id="VSRR010023753">
    <property type="protein sequence ID" value="MPC65739.1"/>
    <property type="molecule type" value="Genomic_DNA"/>
</dbReference>
<name>A0A5B7H7F3_PORTR</name>
<dbReference type="Proteomes" id="UP000324222">
    <property type="component" value="Unassembled WGS sequence"/>
</dbReference>
<sequence>MFKSHYPSVHFTYPPPLPASPPPPPPPLIIIGGRRLFSTSDIGRRVCLVQYTS</sequence>
<evidence type="ECO:0000313" key="2">
    <source>
        <dbReference type="Proteomes" id="UP000324222"/>
    </source>
</evidence>
<proteinExistence type="predicted"/>
<accession>A0A5B7H7F3</accession>
<gene>
    <name evidence="1" type="ORF">E2C01_059875</name>
</gene>
<dbReference type="AlphaFoldDB" id="A0A5B7H7F3"/>
<protein>
    <submittedName>
        <fullName evidence="1">Uncharacterized protein</fullName>
    </submittedName>
</protein>
<reference evidence="1 2" key="1">
    <citation type="submission" date="2019-05" db="EMBL/GenBank/DDBJ databases">
        <title>Another draft genome of Portunus trituberculatus and its Hox gene families provides insights of decapod evolution.</title>
        <authorList>
            <person name="Jeong J.-H."/>
            <person name="Song I."/>
            <person name="Kim S."/>
            <person name="Choi T."/>
            <person name="Kim D."/>
            <person name="Ryu S."/>
            <person name="Kim W."/>
        </authorList>
    </citation>
    <scope>NUCLEOTIDE SEQUENCE [LARGE SCALE GENOMIC DNA]</scope>
    <source>
        <tissue evidence="1">Muscle</tissue>
    </source>
</reference>
<keyword evidence="2" id="KW-1185">Reference proteome</keyword>
<evidence type="ECO:0000313" key="1">
    <source>
        <dbReference type="EMBL" id="MPC65739.1"/>
    </source>
</evidence>